<protein>
    <submittedName>
        <fullName evidence="3">Prepilin-type N-terminal cleavage/methylation domain-containing protein</fullName>
    </submittedName>
</protein>
<dbReference type="NCBIfam" id="TIGR02532">
    <property type="entry name" value="IV_pilin_GFxxxE"/>
    <property type="match status" value="1"/>
</dbReference>
<dbReference type="SUPFAM" id="SSF54523">
    <property type="entry name" value="Pili subunits"/>
    <property type="match status" value="1"/>
</dbReference>
<evidence type="ECO:0000256" key="1">
    <source>
        <dbReference type="ARBA" id="ARBA00022481"/>
    </source>
</evidence>
<dbReference type="GO" id="GO:0015628">
    <property type="term" value="P:protein secretion by the type II secretion system"/>
    <property type="evidence" value="ECO:0007669"/>
    <property type="project" value="InterPro"/>
</dbReference>
<dbReference type="Pfam" id="PF07963">
    <property type="entry name" value="N_methyl"/>
    <property type="match status" value="1"/>
</dbReference>
<dbReference type="InterPro" id="IPR045584">
    <property type="entry name" value="Pilin-like"/>
</dbReference>
<dbReference type="AlphaFoldDB" id="A0AAU7EA16"/>
<evidence type="ECO:0000256" key="2">
    <source>
        <dbReference type="SAM" id="Phobius"/>
    </source>
</evidence>
<name>A0AAU7EA16_9BACT</name>
<keyword evidence="2" id="KW-0472">Membrane</keyword>
<reference evidence="3" key="1">
    <citation type="submission" date="2024-05" db="EMBL/GenBank/DDBJ databases">
        <title>Campylobacter coli isolated from environmental waters in Slovenia.</title>
        <authorList>
            <person name="Zautner A.E."/>
            <person name="Bunk B."/>
            <person name="Riedel T."/>
            <person name="Sproeer C."/>
        </authorList>
    </citation>
    <scope>NUCLEOTIDE SEQUENCE</scope>
    <source>
        <strain evidence="3">CCS1377</strain>
    </source>
</reference>
<keyword evidence="1" id="KW-0488">Methylation</keyword>
<proteinExistence type="predicted"/>
<sequence>MKKGFSVLELIFVIVILGILAAIALPKLSSSKDNAELSKSASNLKTAIGDITLYALKNDSLANTRVISNVADLESVDLGNINATTSVKFKVAGEEACVNLVFVPKDNVVVLGISADEESKILIENVAAAQSEALFDPSNKSKQDALNSAMIALSNANFKANSSNKTCVSFVGSKAFKDLASKVYILN</sequence>
<dbReference type="Gene3D" id="3.30.700.10">
    <property type="entry name" value="Glycoprotein, Type 4 Pilin"/>
    <property type="match status" value="1"/>
</dbReference>
<dbReference type="EMBL" id="CP155620">
    <property type="protein sequence ID" value="XBJ29729.1"/>
    <property type="molecule type" value="Genomic_DNA"/>
</dbReference>
<organism evidence="3">
    <name type="scientific">Campylobacter sp. CCS1377</name>
    <dbReference type="NCBI Taxonomy" id="3158229"/>
    <lineage>
        <taxon>Bacteria</taxon>
        <taxon>Pseudomonadati</taxon>
        <taxon>Campylobacterota</taxon>
        <taxon>Epsilonproteobacteria</taxon>
        <taxon>Campylobacterales</taxon>
        <taxon>Campylobacteraceae</taxon>
        <taxon>Campylobacter</taxon>
    </lineage>
</organism>
<keyword evidence="2" id="KW-0812">Transmembrane</keyword>
<dbReference type="InterPro" id="IPR000983">
    <property type="entry name" value="Bac_GSPG_pilin"/>
</dbReference>
<accession>A0AAU7EA16</accession>
<evidence type="ECO:0000313" key="3">
    <source>
        <dbReference type="EMBL" id="XBJ29729.1"/>
    </source>
</evidence>
<dbReference type="RefSeq" id="WP_348518890.1">
    <property type="nucleotide sequence ID" value="NZ_CP155620.1"/>
</dbReference>
<dbReference type="InterPro" id="IPR012902">
    <property type="entry name" value="N_methyl_site"/>
</dbReference>
<dbReference type="PRINTS" id="PR00813">
    <property type="entry name" value="BCTERIALGSPG"/>
</dbReference>
<keyword evidence="2" id="KW-1133">Transmembrane helix</keyword>
<dbReference type="GO" id="GO:0015627">
    <property type="term" value="C:type II protein secretion system complex"/>
    <property type="evidence" value="ECO:0007669"/>
    <property type="project" value="InterPro"/>
</dbReference>
<feature type="transmembrane region" description="Helical" evidence="2">
    <location>
        <begin position="7"/>
        <end position="25"/>
    </location>
</feature>
<gene>
    <name evidence="3" type="ORF">AAH949_02525</name>
</gene>